<evidence type="ECO:0000256" key="3">
    <source>
        <dbReference type="ARBA" id="ARBA00023125"/>
    </source>
</evidence>
<organism evidence="9 10">
    <name type="scientific">Onchocerca flexuosa</name>
    <dbReference type="NCBI Taxonomy" id="387005"/>
    <lineage>
        <taxon>Eukaryota</taxon>
        <taxon>Metazoa</taxon>
        <taxon>Ecdysozoa</taxon>
        <taxon>Nematoda</taxon>
        <taxon>Chromadorea</taxon>
        <taxon>Rhabditida</taxon>
        <taxon>Spirurina</taxon>
        <taxon>Spiruromorpha</taxon>
        <taxon>Filarioidea</taxon>
        <taxon>Onchocercidae</taxon>
        <taxon>Onchocerca</taxon>
    </lineage>
</organism>
<dbReference type="PRINTS" id="PR00404">
    <property type="entry name" value="MADSDOMAIN"/>
</dbReference>
<comment type="subcellular location">
    <subcellularLocation>
        <location evidence="1">Nucleus</location>
    </subcellularLocation>
</comment>
<feature type="region of interest" description="Disordered" evidence="7">
    <location>
        <begin position="200"/>
        <end position="239"/>
    </location>
</feature>
<feature type="region of interest" description="Disordered" evidence="7">
    <location>
        <begin position="259"/>
        <end position="306"/>
    </location>
</feature>
<sequence>MSMVPGETCFNLNFTNPGSNSPCQSLLLTPKETSSTEEGVMGGECESSSPQLQHQVNEGTPTLPNGKKTKGRVKIKMEYIGNKLRRYTTFSKRKTGIMKKAYELSTLTGTQVMLLVASETGHVYTFATKKLRPMICSEAGKTLIRNCLNTPDIDDAVDPLGTRQEFTFDPQPNISRKRKLNECPELPTMVHPAMIAASPTCNPEEAENSDGGESESVGSHDAIMEESEADKEKEKATSLSLQQTLKEALRVAAAQRQLQRSKAKINNSHDTRSVINNNNTSNNNNNNNNNSNNNNNNNHNSVHNGTIGNIVTNANVQATATFPLLAPFLLPGLNSASTAGTSNAVMYQIPQGVVYTNDEGTDSNSLFANGNGSSINSSDNQQTSPQFMFPINSLTLQQSLLQIMSTAALSAAQLENSERSS</sequence>
<dbReference type="EMBL" id="KZ269991">
    <property type="protein sequence ID" value="OZC09843.1"/>
    <property type="molecule type" value="Genomic_DNA"/>
</dbReference>
<keyword evidence="3" id="KW-0238">DNA-binding</keyword>
<evidence type="ECO:0000256" key="6">
    <source>
        <dbReference type="ARBA" id="ARBA00069746"/>
    </source>
</evidence>
<dbReference type="AlphaFoldDB" id="A0A238BX64"/>
<feature type="region of interest" description="Disordered" evidence="7">
    <location>
        <begin position="35"/>
        <end position="68"/>
    </location>
</feature>
<dbReference type="InterPro" id="IPR050142">
    <property type="entry name" value="MADS-box/MEF2_TF"/>
</dbReference>
<dbReference type="CDD" id="cd00266">
    <property type="entry name" value="MADS_SRF_like"/>
    <property type="match status" value="1"/>
</dbReference>
<evidence type="ECO:0000256" key="1">
    <source>
        <dbReference type="ARBA" id="ARBA00004123"/>
    </source>
</evidence>
<evidence type="ECO:0000259" key="8">
    <source>
        <dbReference type="PROSITE" id="PS50066"/>
    </source>
</evidence>
<dbReference type="FunFam" id="3.40.1810.10:FF:000002">
    <property type="entry name" value="Serum response factor b"/>
    <property type="match status" value="1"/>
</dbReference>
<dbReference type="SMART" id="SM00432">
    <property type="entry name" value="MADS"/>
    <property type="match status" value="1"/>
</dbReference>
<feature type="compositionally biased region" description="Polar residues" evidence="7">
    <location>
        <begin position="46"/>
        <end position="63"/>
    </location>
</feature>
<dbReference type="Pfam" id="PF00319">
    <property type="entry name" value="SRF-TF"/>
    <property type="match status" value="1"/>
</dbReference>
<dbReference type="InterPro" id="IPR036879">
    <property type="entry name" value="TF_MADSbox_sf"/>
</dbReference>
<dbReference type="GO" id="GO:0005634">
    <property type="term" value="C:nucleus"/>
    <property type="evidence" value="ECO:0007669"/>
    <property type="project" value="UniProtKB-SubCell"/>
</dbReference>
<dbReference type="PROSITE" id="PS00350">
    <property type="entry name" value="MADS_BOX_1"/>
    <property type="match status" value="1"/>
</dbReference>
<evidence type="ECO:0000256" key="2">
    <source>
        <dbReference type="ARBA" id="ARBA00023015"/>
    </source>
</evidence>
<feature type="compositionally biased region" description="Acidic residues" evidence="7">
    <location>
        <begin position="204"/>
        <end position="213"/>
    </location>
</feature>
<dbReference type="PANTHER" id="PTHR48019">
    <property type="entry name" value="SERUM RESPONSE FACTOR HOMOLOG"/>
    <property type="match status" value="1"/>
</dbReference>
<dbReference type="Proteomes" id="UP000242913">
    <property type="component" value="Unassembled WGS sequence"/>
</dbReference>
<dbReference type="GO" id="GO:0000981">
    <property type="term" value="F:DNA-binding transcription factor activity, RNA polymerase II-specific"/>
    <property type="evidence" value="ECO:0007669"/>
    <property type="project" value="InterPro"/>
</dbReference>
<keyword evidence="4" id="KW-0804">Transcription</keyword>
<evidence type="ECO:0000256" key="4">
    <source>
        <dbReference type="ARBA" id="ARBA00023163"/>
    </source>
</evidence>
<evidence type="ECO:0000256" key="7">
    <source>
        <dbReference type="SAM" id="MobiDB-lite"/>
    </source>
</evidence>
<evidence type="ECO:0000313" key="9">
    <source>
        <dbReference type="EMBL" id="OZC09843.1"/>
    </source>
</evidence>
<dbReference type="InterPro" id="IPR033897">
    <property type="entry name" value="SRF-like_MADS-box"/>
</dbReference>
<dbReference type="GO" id="GO:0046983">
    <property type="term" value="F:protein dimerization activity"/>
    <property type="evidence" value="ECO:0007669"/>
    <property type="project" value="InterPro"/>
</dbReference>
<keyword evidence="10" id="KW-1185">Reference proteome</keyword>
<dbReference type="GO" id="GO:0000987">
    <property type="term" value="F:cis-regulatory region sequence-specific DNA binding"/>
    <property type="evidence" value="ECO:0007669"/>
    <property type="project" value="InterPro"/>
</dbReference>
<feature type="compositionally biased region" description="Low complexity" evidence="7">
    <location>
        <begin position="276"/>
        <end position="304"/>
    </location>
</feature>
<gene>
    <name evidence="9" type="ORF">X798_03246</name>
</gene>
<keyword evidence="5" id="KW-0539">Nucleus</keyword>
<protein>
    <recommendedName>
        <fullName evidence="6">Serum response factor homolog</fullName>
    </recommendedName>
</protein>
<dbReference type="OrthoDB" id="2284405at2759"/>
<dbReference type="InterPro" id="IPR002100">
    <property type="entry name" value="TF_MADSbox"/>
</dbReference>
<dbReference type="GO" id="GO:0045944">
    <property type="term" value="P:positive regulation of transcription by RNA polymerase II"/>
    <property type="evidence" value="ECO:0007669"/>
    <property type="project" value="InterPro"/>
</dbReference>
<evidence type="ECO:0000256" key="5">
    <source>
        <dbReference type="ARBA" id="ARBA00023242"/>
    </source>
</evidence>
<reference evidence="9 10" key="1">
    <citation type="submission" date="2015-12" db="EMBL/GenBank/DDBJ databases">
        <title>Draft genome of the nematode, Onchocerca flexuosa.</title>
        <authorList>
            <person name="Mitreva M."/>
        </authorList>
    </citation>
    <scope>NUCLEOTIDE SEQUENCE [LARGE SCALE GENOMIC DNA]</scope>
    <source>
        <strain evidence="9">Red Deer</strain>
    </source>
</reference>
<feature type="domain" description="MADS-box" evidence="8">
    <location>
        <begin position="70"/>
        <end position="130"/>
    </location>
</feature>
<keyword evidence="2" id="KW-0805">Transcription regulation</keyword>
<dbReference type="Gene3D" id="3.40.1810.10">
    <property type="entry name" value="Transcription factor, MADS-box"/>
    <property type="match status" value="1"/>
</dbReference>
<dbReference type="PROSITE" id="PS50066">
    <property type="entry name" value="MADS_BOX_2"/>
    <property type="match status" value="1"/>
</dbReference>
<accession>A0A238BX64</accession>
<evidence type="ECO:0000313" key="10">
    <source>
        <dbReference type="Proteomes" id="UP000242913"/>
    </source>
</evidence>
<name>A0A238BX64_9BILA</name>
<proteinExistence type="predicted"/>
<dbReference type="SUPFAM" id="SSF55455">
    <property type="entry name" value="SRF-like"/>
    <property type="match status" value="1"/>
</dbReference>